<dbReference type="InterPro" id="IPR024661">
    <property type="entry name" value="RNA_pol_III_Rpc31"/>
</dbReference>
<keyword evidence="5" id="KW-0539">Nucleus</keyword>
<comment type="similarity">
    <text evidence="2">Belongs to the eukaryotic RPC7 RNA polymerase subunit family.</text>
</comment>
<keyword evidence="10" id="KW-1185">Reference proteome</keyword>
<organism evidence="9 10">
    <name type="scientific">Tenebrio molitor</name>
    <name type="common">Yellow mealworm beetle</name>
    <dbReference type="NCBI Taxonomy" id="7067"/>
    <lineage>
        <taxon>Eukaryota</taxon>
        <taxon>Metazoa</taxon>
        <taxon>Ecdysozoa</taxon>
        <taxon>Arthropoda</taxon>
        <taxon>Hexapoda</taxon>
        <taxon>Insecta</taxon>
        <taxon>Pterygota</taxon>
        <taxon>Neoptera</taxon>
        <taxon>Endopterygota</taxon>
        <taxon>Coleoptera</taxon>
        <taxon>Polyphaga</taxon>
        <taxon>Cucujiformia</taxon>
        <taxon>Tenebrionidae</taxon>
        <taxon>Tenebrio</taxon>
    </lineage>
</organism>
<protein>
    <recommendedName>
        <fullName evidence="8">DPH-type MB domain-containing protein</fullName>
    </recommendedName>
</protein>
<evidence type="ECO:0000259" key="8">
    <source>
        <dbReference type="PROSITE" id="PS51074"/>
    </source>
</evidence>
<dbReference type="GO" id="GO:0006383">
    <property type="term" value="P:transcription by RNA polymerase III"/>
    <property type="evidence" value="ECO:0007669"/>
    <property type="project" value="InterPro"/>
</dbReference>
<feature type="region of interest" description="Disordered" evidence="7">
    <location>
        <begin position="486"/>
        <end position="549"/>
    </location>
</feature>
<dbReference type="InterPro" id="IPR036671">
    <property type="entry name" value="DPH_MB_sf"/>
</dbReference>
<evidence type="ECO:0000256" key="1">
    <source>
        <dbReference type="ARBA" id="ARBA00004123"/>
    </source>
</evidence>
<comment type="caution">
    <text evidence="9">The sequence shown here is derived from an EMBL/GenBank/DDBJ whole genome shotgun (WGS) entry which is preliminary data.</text>
</comment>
<accession>A0A8J6HSK4</accession>
<dbReference type="EMBL" id="JABDTM020012955">
    <property type="protein sequence ID" value="KAH0820049.1"/>
    <property type="molecule type" value="Genomic_DNA"/>
</dbReference>
<gene>
    <name evidence="9" type="ORF">GEV33_002742</name>
</gene>
<dbReference type="GO" id="GO:0046872">
    <property type="term" value="F:metal ion binding"/>
    <property type="evidence" value="ECO:0007669"/>
    <property type="project" value="UniProtKB-KW"/>
</dbReference>
<keyword evidence="4" id="KW-0408">Iron</keyword>
<feature type="compositionally biased region" description="Acidic residues" evidence="7">
    <location>
        <begin position="498"/>
        <end position="523"/>
    </location>
</feature>
<dbReference type="Pfam" id="PF05207">
    <property type="entry name" value="Zn_ribbon_CSL"/>
    <property type="match status" value="1"/>
</dbReference>
<comment type="similarity">
    <text evidence="6">Belongs to the DPH3 family.</text>
</comment>
<dbReference type="SUPFAM" id="SSF144217">
    <property type="entry name" value="CSL zinc finger"/>
    <property type="match status" value="1"/>
</dbReference>
<feature type="domain" description="DPH-type MB" evidence="8">
    <location>
        <begin position="247"/>
        <end position="303"/>
    </location>
</feature>
<evidence type="ECO:0000256" key="6">
    <source>
        <dbReference type="ARBA" id="ARBA00024032"/>
    </source>
</evidence>
<dbReference type="Pfam" id="PF11705">
    <property type="entry name" value="RNA_pol_3_Rpc31"/>
    <property type="match status" value="1"/>
</dbReference>
<reference evidence="9" key="1">
    <citation type="journal article" date="2020" name="J Insects Food Feed">
        <title>The yellow mealworm (Tenebrio molitor) genome: a resource for the emerging insects as food and feed industry.</title>
        <authorList>
            <person name="Eriksson T."/>
            <person name="Andere A."/>
            <person name="Kelstrup H."/>
            <person name="Emery V."/>
            <person name="Picard C."/>
        </authorList>
    </citation>
    <scope>NUCLEOTIDE SEQUENCE</scope>
    <source>
        <strain evidence="9">Stoneville</strain>
        <tissue evidence="9">Whole head</tissue>
    </source>
</reference>
<dbReference type="PANTHER" id="PTHR15367">
    <property type="entry name" value="DNA-DIRECTED RNA POLYMERASE III"/>
    <property type="match status" value="1"/>
</dbReference>
<comment type="subcellular location">
    <subcellularLocation>
        <location evidence="1">Nucleus</location>
    </subcellularLocation>
</comment>
<dbReference type="PANTHER" id="PTHR15367:SF2">
    <property type="entry name" value="DNA-DIRECTED RNA POLYMERASE III SUBUNIT"/>
    <property type="match status" value="1"/>
</dbReference>
<name>A0A8J6HSK4_TENMO</name>
<sequence>MQRPADTRIQLIRLLYLDGDNFILLQLNVTMTQRKNEREAGRLMEEDGLLRHFHEESSCDVRASTSLATRDSIGEYINAATNQIHFNNRESVPKATIFDKRILDNNAERNPKHNYFSISTQTQLRGYMLVLTITLRCGELLLRSVPKMVIDRWGYARTLPPPETVRHGGWKSNSVVEGYIDESVENKKEICNRILMGTSSTKNCQGFSNELPGCSGANLIKSEDVVNFIKSKDVVNENTVKCVMSVFHDEIEIEDFEYDEEEEIYSYPCPCGDRFQISKEELLAGEEIATCPSCSLIVKVIYDHVRQIGKSSDFFVIILTLQEALEQEQNEVKKLSEDLKKGGRGGRGGISKSFNREQLNALGVVSNELMPGPVTQPPPLYPILDRKPVPLVHSVELDYLLILKQDLIDHMQLSPSYLKMPHDKNKRPEQEIDKLVAQLPSVKEKYDWKLFPSELRPKIMAKRVNKEKVAKSVDVQQRLNQLEKLEENDDGERVVKEEDNEEGQDEDVELVEEEQDEEMDDGTDYANNYFDNGEDYEDEDDNLDDGPIY</sequence>
<evidence type="ECO:0000256" key="5">
    <source>
        <dbReference type="ARBA" id="ARBA00023242"/>
    </source>
</evidence>
<dbReference type="AlphaFoldDB" id="A0A8J6HSK4"/>
<dbReference type="FunFam" id="3.10.660.10:FF:000001">
    <property type="entry name" value="Diphthamide biosynthesis 3"/>
    <property type="match status" value="1"/>
</dbReference>
<dbReference type="InterPro" id="IPR007872">
    <property type="entry name" value="DPH_MB_dom"/>
</dbReference>
<dbReference type="GO" id="GO:0005666">
    <property type="term" value="C:RNA polymerase III complex"/>
    <property type="evidence" value="ECO:0007669"/>
    <property type="project" value="TreeGrafter"/>
</dbReference>
<evidence type="ECO:0000256" key="7">
    <source>
        <dbReference type="SAM" id="MobiDB-lite"/>
    </source>
</evidence>
<evidence type="ECO:0000313" key="10">
    <source>
        <dbReference type="Proteomes" id="UP000719412"/>
    </source>
</evidence>
<evidence type="ECO:0000313" key="9">
    <source>
        <dbReference type="EMBL" id="KAH0820049.1"/>
    </source>
</evidence>
<keyword evidence="3" id="KW-0479">Metal-binding</keyword>
<proteinExistence type="inferred from homology"/>
<dbReference type="Gene3D" id="3.10.660.10">
    <property type="entry name" value="DPH Zinc finger"/>
    <property type="match status" value="1"/>
</dbReference>
<reference evidence="9" key="2">
    <citation type="submission" date="2021-08" db="EMBL/GenBank/DDBJ databases">
        <authorList>
            <person name="Eriksson T."/>
        </authorList>
    </citation>
    <scope>NUCLEOTIDE SEQUENCE</scope>
    <source>
        <strain evidence="9">Stoneville</strain>
        <tissue evidence="9">Whole head</tissue>
    </source>
</reference>
<dbReference type="PROSITE" id="PS51074">
    <property type="entry name" value="DPH_MB"/>
    <property type="match status" value="1"/>
</dbReference>
<feature type="compositionally biased region" description="Acidic residues" evidence="7">
    <location>
        <begin position="532"/>
        <end position="549"/>
    </location>
</feature>
<evidence type="ECO:0000256" key="4">
    <source>
        <dbReference type="ARBA" id="ARBA00023004"/>
    </source>
</evidence>
<feature type="compositionally biased region" description="Basic and acidic residues" evidence="7">
    <location>
        <begin position="486"/>
        <end position="497"/>
    </location>
</feature>
<evidence type="ECO:0000256" key="2">
    <source>
        <dbReference type="ARBA" id="ARBA00008352"/>
    </source>
</evidence>
<evidence type="ECO:0000256" key="3">
    <source>
        <dbReference type="ARBA" id="ARBA00022723"/>
    </source>
</evidence>
<dbReference type="Proteomes" id="UP000719412">
    <property type="component" value="Unassembled WGS sequence"/>
</dbReference>